<feature type="compositionally biased region" description="Basic residues" evidence="1">
    <location>
        <begin position="1"/>
        <end position="18"/>
    </location>
</feature>
<dbReference type="EMBL" id="CP144542">
    <property type="protein sequence ID" value="WVW81340.1"/>
    <property type="molecule type" value="Genomic_DNA"/>
</dbReference>
<protein>
    <submittedName>
        <fullName evidence="2">Uncharacterized protein</fullName>
    </submittedName>
</protein>
<gene>
    <name evidence="2" type="ORF">I302_02033</name>
    <name evidence="3" type="ORF">I302_103331</name>
</gene>
<feature type="compositionally biased region" description="Low complexity" evidence="1">
    <location>
        <begin position="19"/>
        <end position="31"/>
    </location>
</feature>
<feature type="region of interest" description="Disordered" evidence="1">
    <location>
        <begin position="162"/>
        <end position="195"/>
    </location>
</feature>
<organism evidence="2">
    <name type="scientific">Kwoniella bestiolae CBS 10118</name>
    <dbReference type="NCBI Taxonomy" id="1296100"/>
    <lineage>
        <taxon>Eukaryota</taxon>
        <taxon>Fungi</taxon>
        <taxon>Dikarya</taxon>
        <taxon>Basidiomycota</taxon>
        <taxon>Agaricomycotina</taxon>
        <taxon>Tremellomycetes</taxon>
        <taxon>Tremellales</taxon>
        <taxon>Cryptococcaceae</taxon>
        <taxon>Kwoniella</taxon>
    </lineage>
</organism>
<keyword evidence="4" id="KW-1185">Reference proteome</keyword>
<dbReference type="VEuPathDB" id="FungiDB:I302_02033"/>
<reference evidence="2" key="3">
    <citation type="submission" date="2014-01" db="EMBL/GenBank/DDBJ databases">
        <title>Evolution of pathogenesis and genome organization in the Tremellales.</title>
        <authorList>
            <person name="Cuomo C."/>
            <person name="Litvintseva A."/>
            <person name="Heitman J."/>
            <person name="Chen Y."/>
            <person name="Sun S."/>
            <person name="Springer D."/>
            <person name="Dromer F."/>
            <person name="Young S."/>
            <person name="Zeng Q."/>
            <person name="Chapman S."/>
            <person name="Gujja S."/>
            <person name="Saif S."/>
            <person name="Birren B."/>
        </authorList>
    </citation>
    <scope>NUCLEOTIDE SEQUENCE</scope>
    <source>
        <strain evidence="2">CBS 10118</strain>
    </source>
</reference>
<feature type="compositionally biased region" description="Low complexity" evidence="1">
    <location>
        <begin position="62"/>
        <end position="72"/>
    </location>
</feature>
<feature type="region of interest" description="Disordered" evidence="1">
    <location>
        <begin position="1"/>
        <end position="46"/>
    </location>
</feature>
<feature type="compositionally biased region" description="Basic and acidic residues" evidence="1">
    <location>
        <begin position="172"/>
        <end position="187"/>
    </location>
</feature>
<dbReference type="EMBL" id="KI894019">
    <property type="protein sequence ID" value="OCF27195.1"/>
    <property type="molecule type" value="Genomic_DNA"/>
</dbReference>
<dbReference type="KEGG" id="kbi:30206432"/>
<reference evidence="3" key="4">
    <citation type="submission" date="2024-02" db="EMBL/GenBank/DDBJ databases">
        <title>Comparative genomics of Cryptococcus and Kwoniella reveals pathogenesis evolution and contrasting modes of karyotype evolution via chromosome fusion or intercentromeric recombination.</title>
        <authorList>
            <person name="Coelho M.A."/>
            <person name="David-Palma M."/>
            <person name="Shea T."/>
            <person name="Bowers K."/>
            <person name="McGinley-Smith S."/>
            <person name="Mohammad A.W."/>
            <person name="Gnirke A."/>
            <person name="Yurkov A.M."/>
            <person name="Nowrousian M."/>
            <person name="Sun S."/>
            <person name="Cuomo C.A."/>
            <person name="Heitman J."/>
        </authorList>
    </citation>
    <scope>NUCLEOTIDE SEQUENCE</scope>
    <source>
        <strain evidence="3">CBS 10118</strain>
    </source>
</reference>
<evidence type="ECO:0000313" key="2">
    <source>
        <dbReference type="EMBL" id="OCF27195.1"/>
    </source>
</evidence>
<dbReference type="AlphaFoldDB" id="A0A1B9G835"/>
<feature type="region of interest" description="Disordered" evidence="1">
    <location>
        <begin position="59"/>
        <end position="129"/>
    </location>
</feature>
<dbReference type="OrthoDB" id="10629496at2759"/>
<reference evidence="3" key="2">
    <citation type="submission" date="2013-07" db="EMBL/GenBank/DDBJ databases">
        <authorList>
            <consortium name="The Broad Institute Genome Sequencing Platform"/>
            <person name="Cuomo C."/>
            <person name="Litvintseva A."/>
            <person name="Chen Y."/>
            <person name="Heitman J."/>
            <person name="Sun S."/>
            <person name="Springer D."/>
            <person name="Dromer F."/>
            <person name="Young S.K."/>
            <person name="Zeng Q."/>
            <person name="Gargeya S."/>
            <person name="Fitzgerald M."/>
            <person name="Abouelleil A."/>
            <person name="Alvarado L."/>
            <person name="Berlin A.M."/>
            <person name="Chapman S.B."/>
            <person name="Dewar J."/>
            <person name="Goldberg J."/>
            <person name="Griggs A."/>
            <person name="Gujja S."/>
            <person name="Hansen M."/>
            <person name="Howarth C."/>
            <person name="Imamovic A."/>
            <person name="Larimer J."/>
            <person name="McCowan C."/>
            <person name="Murphy C."/>
            <person name="Pearson M."/>
            <person name="Priest M."/>
            <person name="Roberts A."/>
            <person name="Saif S."/>
            <person name="Shea T."/>
            <person name="Sykes S."/>
            <person name="Wortman J."/>
            <person name="Nusbaum C."/>
            <person name="Birren B."/>
        </authorList>
    </citation>
    <scope>NUCLEOTIDE SEQUENCE</scope>
    <source>
        <strain evidence="3">CBS 10118</strain>
    </source>
</reference>
<dbReference type="RefSeq" id="XP_019048265.1">
    <property type="nucleotide sequence ID" value="XM_019188703.1"/>
</dbReference>
<accession>A0A1B9G835</accession>
<evidence type="ECO:0000256" key="1">
    <source>
        <dbReference type="SAM" id="MobiDB-lite"/>
    </source>
</evidence>
<proteinExistence type="predicted"/>
<name>A0A1B9G835_9TREE</name>
<feature type="compositionally biased region" description="Polar residues" evidence="1">
    <location>
        <begin position="87"/>
        <end position="96"/>
    </location>
</feature>
<evidence type="ECO:0000313" key="3">
    <source>
        <dbReference type="EMBL" id="WVW81340.1"/>
    </source>
</evidence>
<evidence type="ECO:0000313" key="4">
    <source>
        <dbReference type="Proteomes" id="UP000092730"/>
    </source>
</evidence>
<dbReference type="GeneID" id="30206432"/>
<sequence>MIPISRTRRSNPKPRSRSTSRTPPPQSSTNTKKPTGPSPIISFINPFCDSPNARLTKAEYVSPSTTPSLSSLQIKVRSMPKTGYDISPSTRPSESSGPPFEQGQRQPVYTEGSKTGAIPRPRRLSKEELRSPLLNGRFVLSTIKTEDGTSILRRSLDLGLGLGRSASAQSSKGREKEKEGEMTRVELDITAVNLK</sequence>
<feature type="compositionally biased region" description="Low complexity" evidence="1">
    <location>
        <begin position="162"/>
        <end position="171"/>
    </location>
</feature>
<dbReference type="Proteomes" id="UP000092730">
    <property type="component" value="Chromosome 2"/>
</dbReference>
<reference evidence="2" key="1">
    <citation type="submission" date="2013-07" db="EMBL/GenBank/DDBJ databases">
        <title>The Genome Sequence of Cryptococcus bestiolae CBS10118.</title>
        <authorList>
            <consortium name="The Broad Institute Genome Sequencing Platform"/>
            <person name="Cuomo C."/>
            <person name="Litvintseva A."/>
            <person name="Chen Y."/>
            <person name="Heitman J."/>
            <person name="Sun S."/>
            <person name="Springer D."/>
            <person name="Dromer F."/>
            <person name="Young S.K."/>
            <person name="Zeng Q."/>
            <person name="Gargeya S."/>
            <person name="Fitzgerald M."/>
            <person name="Abouelleil A."/>
            <person name="Alvarado L."/>
            <person name="Berlin A.M."/>
            <person name="Chapman S.B."/>
            <person name="Dewar J."/>
            <person name="Goldberg J."/>
            <person name="Griggs A."/>
            <person name="Gujja S."/>
            <person name="Hansen M."/>
            <person name="Howarth C."/>
            <person name="Imamovic A."/>
            <person name="Larimer J."/>
            <person name="McCowan C."/>
            <person name="Murphy C."/>
            <person name="Pearson M."/>
            <person name="Priest M."/>
            <person name="Roberts A."/>
            <person name="Saif S."/>
            <person name="Shea T."/>
            <person name="Sykes S."/>
            <person name="Wortman J."/>
            <person name="Nusbaum C."/>
            <person name="Birren B."/>
        </authorList>
    </citation>
    <scope>NUCLEOTIDE SEQUENCE [LARGE SCALE GENOMIC DNA]</scope>
    <source>
        <strain evidence="2">CBS 10118</strain>
    </source>
</reference>